<evidence type="ECO:0000259" key="3">
    <source>
        <dbReference type="SMART" id="SM00563"/>
    </source>
</evidence>
<name>A0A7Y9LA40_9ACTN</name>
<keyword evidence="5" id="KW-1185">Reference proteome</keyword>
<dbReference type="SMART" id="SM00563">
    <property type="entry name" value="PlsC"/>
    <property type="match status" value="1"/>
</dbReference>
<dbReference type="PANTHER" id="PTHR10434">
    <property type="entry name" value="1-ACYL-SN-GLYCEROL-3-PHOSPHATE ACYLTRANSFERASE"/>
    <property type="match status" value="1"/>
</dbReference>
<dbReference type="CDD" id="cd07989">
    <property type="entry name" value="LPLAT_AGPAT-like"/>
    <property type="match status" value="1"/>
</dbReference>
<dbReference type="EMBL" id="JACCBU010000001">
    <property type="protein sequence ID" value="NYE69388.1"/>
    <property type="molecule type" value="Genomic_DNA"/>
</dbReference>
<feature type="domain" description="Phospholipid/glycerol acyltransferase" evidence="3">
    <location>
        <begin position="53"/>
        <end position="171"/>
    </location>
</feature>
<proteinExistence type="predicted"/>
<sequence length="237" mass="26226">MEHPRRLPDIVARVAEPGEPALRRTVWLLNATFGRLTRRDWRGADKMPPTGGLVIVANHISNVDPLALGQFVAYAGRWPRFLAKESLFRVPVFGALITRCGQIPVQRGTQQAGHALDRAIDAVRSGRSVIIYPEGTITVDPDLWPMAGKTGAARVALATGCPVIPIGQWGAQEIMYGKRIHLPRLLPRKTLRLITGDPVPLDDLRDRPLTADLLRQATDRMMESITALVSTLRNEDR</sequence>
<reference evidence="4 5" key="1">
    <citation type="submission" date="2020-07" db="EMBL/GenBank/DDBJ databases">
        <title>Sequencing the genomes of 1000 actinobacteria strains.</title>
        <authorList>
            <person name="Klenk H.-P."/>
        </authorList>
    </citation>
    <scope>NUCLEOTIDE SEQUENCE [LARGE SCALE GENOMIC DNA]</scope>
    <source>
        <strain evidence="4 5">DSM 22083</strain>
    </source>
</reference>
<keyword evidence="1 4" id="KW-0808">Transferase</keyword>
<keyword evidence="2 4" id="KW-0012">Acyltransferase</keyword>
<accession>A0A7Y9LA40</accession>
<dbReference type="AlphaFoldDB" id="A0A7Y9LA40"/>
<dbReference type="InterPro" id="IPR002123">
    <property type="entry name" value="Plipid/glycerol_acylTrfase"/>
</dbReference>
<protein>
    <submittedName>
        <fullName evidence="4">1-acyl-sn-glycerol-3-phosphate acyltransferase</fullName>
    </submittedName>
</protein>
<dbReference type="Pfam" id="PF01553">
    <property type="entry name" value="Acyltransferase"/>
    <property type="match status" value="1"/>
</dbReference>
<evidence type="ECO:0000313" key="4">
    <source>
        <dbReference type="EMBL" id="NYE69388.1"/>
    </source>
</evidence>
<dbReference type="GO" id="GO:0006654">
    <property type="term" value="P:phosphatidic acid biosynthetic process"/>
    <property type="evidence" value="ECO:0007669"/>
    <property type="project" value="TreeGrafter"/>
</dbReference>
<evidence type="ECO:0000256" key="1">
    <source>
        <dbReference type="ARBA" id="ARBA00022679"/>
    </source>
</evidence>
<comment type="caution">
    <text evidence="4">The sequence shown here is derived from an EMBL/GenBank/DDBJ whole genome shotgun (WGS) entry which is preliminary data.</text>
</comment>
<evidence type="ECO:0000313" key="5">
    <source>
        <dbReference type="Proteomes" id="UP000569914"/>
    </source>
</evidence>
<evidence type="ECO:0000256" key="2">
    <source>
        <dbReference type="ARBA" id="ARBA00023315"/>
    </source>
</evidence>
<dbReference type="Proteomes" id="UP000569914">
    <property type="component" value="Unassembled WGS sequence"/>
</dbReference>
<dbReference type="RefSeq" id="WP_179748133.1">
    <property type="nucleotide sequence ID" value="NZ_JACCBU010000001.1"/>
</dbReference>
<gene>
    <name evidence="4" type="ORF">BKA15_000717</name>
</gene>
<dbReference type="GO" id="GO:0003841">
    <property type="term" value="F:1-acylglycerol-3-phosphate O-acyltransferase activity"/>
    <property type="evidence" value="ECO:0007669"/>
    <property type="project" value="TreeGrafter"/>
</dbReference>
<dbReference type="PANTHER" id="PTHR10434:SF55">
    <property type="entry name" value="POSSIBLE ACYLTRANSFERASE"/>
    <property type="match status" value="1"/>
</dbReference>
<organism evidence="4 5">
    <name type="scientific">Microlunatus parietis</name>
    <dbReference type="NCBI Taxonomy" id="682979"/>
    <lineage>
        <taxon>Bacteria</taxon>
        <taxon>Bacillati</taxon>
        <taxon>Actinomycetota</taxon>
        <taxon>Actinomycetes</taxon>
        <taxon>Propionibacteriales</taxon>
        <taxon>Propionibacteriaceae</taxon>
        <taxon>Microlunatus</taxon>
    </lineage>
</organism>
<dbReference type="GO" id="GO:0005886">
    <property type="term" value="C:plasma membrane"/>
    <property type="evidence" value="ECO:0007669"/>
    <property type="project" value="TreeGrafter"/>
</dbReference>
<dbReference type="SUPFAM" id="SSF69593">
    <property type="entry name" value="Glycerol-3-phosphate (1)-acyltransferase"/>
    <property type="match status" value="1"/>
</dbReference>